<evidence type="ECO:0000313" key="3">
    <source>
        <dbReference type="EMBL" id="QGQ93577.1"/>
    </source>
</evidence>
<reference evidence="4" key="1">
    <citation type="submission" date="2018-11" db="EMBL/GenBank/DDBJ databases">
        <title>Complete genome sequence of Paenibacillus sp. ML311-T8.</title>
        <authorList>
            <person name="Nam Y.-D."/>
            <person name="Kang J."/>
            <person name="Chung W.-H."/>
            <person name="Park Y.S."/>
        </authorList>
    </citation>
    <scope>NUCLEOTIDE SEQUENCE [LARGE SCALE GENOMIC DNA]</scope>
    <source>
        <strain evidence="4">ML311-T8</strain>
    </source>
</reference>
<dbReference type="RefSeq" id="WP_155698491.1">
    <property type="nucleotide sequence ID" value="NZ_CP034235.1"/>
</dbReference>
<keyword evidence="2" id="KW-0732">Signal</keyword>
<dbReference type="Gene3D" id="3.40.190.10">
    <property type="entry name" value="Periplasmic binding protein-like II"/>
    <property type="match status" value="1"/>
</dbReference>
<dbReference type="Proteomes" id="UP000426246">
    <property type="component" value="Chromosome"/>
</dbReference>
<accession>A0A6B8RBU0</accession>
<evidence type="ECO:0000256" key="1">
    <source>
        <dbReference type="SAM" id="MobiDB-lite"/>
    </source>
</evidence>
<dbReference type="EMBL" id="CP034235">
    <property type="protein sequence ID" value="QGQ93577.1"/>
    <property type="molecule type" value="Genomic_DNA"/>
</dbReference>
<dbReference type="AlphaFoldDB" id="A0A6B8RBU0"/>
<dbReference type="Pfam" id="PF13416">
    <property type="entry name" value="SBP_bac_8"/>
    <property type="match status" value="1"/>
</dbReference>
<dbReference type="PROSITE" id="PS51257">
    <property type="entry name" value="PROKAR_LIPOPROTEIN"/>
    <property type="match status" value="1"/>
</dbReference>
<feature type="signal peptide" evidence="2">
    <location>
        <begin position="1"/>
        <end position="20"/>
    </location>
</feature>
<dbReference type="KEGG" id="ppsc:EHS13_00900"/>
<feature type="region of interest" description="Disordered" evidence="1">
    <location>
        <begin position="27"/>
        <end position="52"/>
    </location>
</feature>
<feature type="chain" id="PRO_5039488716" evidence="2">
    <location>
        <begin position="21"/>
        <end position="455"/>
    </location>
</feature>
<name>A0A6B8RBU0_9BACL</name>
<feature type="compositionally biased region" description="Low complexity" evidence="1">
    <location>
        <begin position="33"/>
        <end position="52"/>
    </location>
</feature>
<dbReference type="InterPro" id="IPR006059">
    <property type="entry name" value="SBP"/>
</dbReference>
<keyword evidence="4" id="KW-1185">Reference proteome</keyword>
<gene>
    <name evidence="3" type="ORF">EHS13_00900</name>
</gene>
<evidence type="ECO:0000313" key="4">
    <source>
        <dbReference type="Proteomes" id="UP000426246"/>
    </source>
</evidence>
<sequence>MKNTKNWAVLLMVVCMFVLAACGEKGTVTPDNSSSEQPAATTSETAATATPEIEAAKEPVSIEFWYGLGGKLGENVEKLIAKFNESQKEVIVKGIVQPDYTESKKQLQAAIAAKKVPAAVLVADMDWARKGYFISLDEMIAQDTAFNKPDFIPTFLEQGLVDGKQFFLPMYGTTQLLYYNKAIFERNAIDLNRMKTWEGVASVAKEITEKEKGKVIGWEPMWGQENLIDAVFSKGGKVISDDGKTLLIDSPEWIETWSAFGDWIHKDKIMSIHSGGQGWEYWYKTIDDVMKGTAAGYTGSSGDQGDLDFNIVGALEQPSWEGHEAKPAATALLAGIPALASPEEQQAAYKWLTFFNNTENTAFWSMNTGYIAVRTSALEDATFKAFGEANPQSQIPLMQAKHGSAPFNDPTGGKITDALNIAKDKVEIENIPAEKALKEAKEIAQKELDKALGGK</sequence>
<dbReference type="PANTHER" id="PTHR43649">
    <property type="entry name" value="ARABINOSE-BINDING PROTEIN-RELATED"/>
    <property type="match status" value="1"/>
</dbReference>
<dbReference type="OrthoDB" id="9795467at2"/>
<dbReference type="PANTHER" id="PTHR43649:SF12">
    <property type="entry name" value="DIACETYLCHITOBIOSE BINDING PROTEIN DASA"/>
    <property type="match status" value="1"/>
</dbReference>
<protein>
    <submittedName>
        <fullName evidence="3">Extracellular solute-binding protein</fullName>
    </submittedName>
</protein>
<dbReference type="InterPro" id="IPR050490">
    <property type="entry name" value="Bact_solute-bd_prot1"/>
</dbReference>
<dbReference type="SUPFAM" id="SSF53850">
    <property type="entry name" value="Periplasmic binding protein-like II"/>
    <property type="match status" value="1"/>
</dbReference>
<proteinExistence type="predicted"/>
<organism evidence="3 4">
    <name type="scientific">Paenibacillus psychroresistens</name>
    <dbReference type="NCBI Taxonomy" id="1778678"/>
    <lineage>
        <taxon>Bacteria</taxon>
        <taxon>Bacillati</taxon>
        <taxon>Bacillota</taxon>
        <taxon>Bacilli</taxon>
        <taxon>Bacillales</taxon>
        <taxon>Paenibacillaceae</taxon>
        <taxon>Paenibacillus</taxon>
    </lineage>
</organism>
<evidence type="ECO:0000256" key="2">
    <source>
        <dbReference type="SAM" id="SignalP"/>
    </source>
</evidence>